<evidence type="ECO:0000313" key="1">
    <source>
        <dbReference type="EMBL" id="KKL78828.1"/>
    </source>
</evidence>
<comment type="caution">
    <text evidence="1">The sequence shown here is derived from an EMBL/GenBank/DDBJ whole genome shotgun (WGS) entry which is preliminary data.</text>
</comment>
<organism evidence="1">
    <name type="scientific">marine sediment metagenome</name>
    <dbReference type="NCBI Taxonomy" id="412755"/>
    <lineage>
        <taxon>unclassified sequences</taxon>
        <taxon>metagenomes</taxon>
        <taxon>ecological metagenomes</taxon>
    </lineage>
</organism>
<proteinExistence type="predicted"/>
<dbReference type="AlphaFoldDB" id="A0A0F9EXM6"/>
<accession>A0A0F9EXM6</accession>
<reference evidence="1" key="1">
    <citation type="journal article" date="2015" name="Nature">
        <title>Complex archaea that bridge the gap between prokaryotes and eukaryotes.</title>
        <authorList>
            <person name="Spang A."/>
            <person name="Saw J.H."/>
            <person name="Jorgensen S.L."/>
            <person name="Zaremba-Niedzwiedzka K."/>
            <person name="Martijn J."/>
            <person name="Lind A.E."/>
            <person name="van Eijk R."/>
            <person name="Schleper C."/>
            <person name="Guy L."/>
            <person name="Ettema T.J."/>
        </authorList>
    </citation>
    <scope>NUCLEOTIDE SEQUENCE</scope>
</reference>
<dbReference type="EMBL" id="LAZR01023341">
    <property type="protein sequence ID" value="KKL78828.1"/>
    <property type="molecule type" value="Genomic_DNA"/>
</dbReference>
<name>A0A0F9EXM6_9ZZZZ</name>
<protein>
    <submittedName>
        <fullName evidence="1">Uncharacterized protein</fullName>
    </submittedName>
</protein>
<sequence>MTNWIHRDNILRGILTRNNDPDNEQVSVANTKKELIPHFKFGKAVRFYKPDIILWLQTKHMVRPIEIDTRPTSKDHILREVQQGKEVV</sequence>
<gene>
    <name evidence="1" type="ORF">LCGC14_2020930</name>
</gene>